<dbReference type="SUPFAM" id="SSF51445">
    <property type="entry name" value="(Trans)glycosidases"/>
    <property type="match status" value="1"/>
</dbReference>
<gene>
    <name evidence="2" type="ORF">HF857_10985</name>
</gene>
<dbReference type="Pfam" id="PF01183">
    <property type="entry name" value="Glyco_hydro_25"/>
    <property type="match status" value="1"/>
</dbReference>
<organism evidence="2 3">
    <name type="scientific">Enterococcus cecorum</name>
    <dbReference type="NCBI Taxonomy" id="44008"/>
    <lineage>
        <taxon>Bacteria</taxon>
        <taxon>Bacillati</taxon>
        <taxon>Bacillota</taxon>
        <taxon>Bacilli</taxon>
        <taxon>Lactobacillales</taxon>
        <taxon>Enterococcaceae</taxon>
        <taxon>Enterococcus</taxon>
    </lineage>
</organism>
<dbReference type="InterPro" id="IPR002053">
    <property type="entry name" value="Glyco_hydro_25"/>
</dbReference>
<dbReference type="InterPro" id="IPR013688">
    <property type="entry name" value="GBS_Bsp-like"/>
</dbReference>
<dbReference type="PANTHER" id="PTHR34135">
    <property type="entry name" value="LYSOZYME"/>
    <property type="match status" value="1"/>
</dbReference>
<dbReference type="Proteomes" id="UP000588071">
    <property type="component" value="Unassembled WGS sequence"/>
</dbReference>
<dbReference type="Gene3D" id="3.20.20.80">
    <property type="entry name" value="Glycosidases"/>
    <property type="match status" value="1"/>
</dbReference>
<sequence length="912" mass="103769">TKLSAKIQNVNTSTGSYDVIVYGSSSSGIHHVKVPIWSAKDQSDIKWYDAVKQADGSYLVHMNIANHKYHRGIYRTHVYMYNNDHSGKAIVVNNTNLPEPNSTKLDARITNVNISNGSYDVIIKVQIDSGVREILVPIWSDKNQKDIKWYKASKQSDGSYVVHMNITNHKYNRGTYTTHVYMYGNNGKQHGMVVGNTALPDVNTKLDAKIQNVNQDKGSYDVVIRGQIDSGVREILVPIWSDKNQKDIKWYKASKQADGSYIVHMNIANHKYNRGTYTTHVYMYGNNGKQHGMVVGNTTLPDIHTKLDAEIKNINQDKGSYDVVIKGEIDSGIKEILVPIWSDKNQKDIKWYKANKQTDGTYVVHMSIANHKYNRGTYTTHVYMYGNNGKQHGMVVGNTTLPDVHSKLEAEIKNVNQAKGSYDVVINGQIDSGIKEILVPIWSAKDQNDIKWYKAEKQVDGSYVVHMNIANHKYNRGTYTTHVYMYSNNGKQHGIVVGNVEIKNIPNTLSGKIINVNQTNSSYDVVIDAFSNSGIREILIPIWSRNDQSDIKWYKAEEGVDGKWHVHMQAANHNFNSGAFYTHVYMYMNNGKFEFLNLGQTVLSDISKSSGNSARIVNVDFDNGNYDVLVKVDNKLNVSKILVPTWSSIDQSDIIWHEAKNIGNGYYKAHISVMDHQLLSGIYKSDVYIYQFGVKNPIGLPAGSINLSKPYKIIDISEHQKPDLINYDELAKHIRGAIVRIQYGQNYVDMHYKKHITELKKRNIPIAVYAWVRGQDYNQMINEAKLFYDRAKEFNPSFWWLDVEEPGLMSQANNNVRSGVELYRSTLSNLGAKKIGLYIGNDKYKLYNVDTSKFQGIWIPTYGLDNGLYQGYNPTSTNVYDLHQYTSNGKINGYGYNLDISRLVNKNFDYFF</sequence>
<protein>
    <recommendedName>
        <fullName evidence="4">Glycosyl hydrolase family 25</fullName>
    </recommendedName>
</protein>
<dbReference type="GO" id="GO:0009253">
    <property type="term" value="P:peptidoglycan catabolic process"/>
    <property type="evidence" value="ECO:0007669"/>
    <property type="project" value="InterPro"/>
</dbReference>
<evidence type="ECO:0000256" key="1">
    <source>
        <dbReference type="ARBA" id="ARBA00010646"/>
    </source>
</evidence>
<reference evidence="2 3" key="1">
    <citation type="submission" date="2020-04" db="EMBL/GenBank/DDBJ databases">
        <authorList>
            <person name="Hitch T.C.A."/>
            <person name="Wylensek D."/>
            <person name="Clavel T."/>
        </authorList>
    </citation>
    <scope>NUCLEOTIDE SEQUENCE [LARGE SCALE GENOMIC DNA]</scope>
    <source>
        <strain evidence="2 3">WCA-380-WT-3C</strain>
    </source>
</reference>
<proteinExistence type="inferred from homology"/>
<name>A0A7X9NP52_9ENTE</name>
<dbReference type="GO" id="GO:0003796">
    <property type="term" value="F:lysozyme activity"/>
    <property type="evidence" value="ECO:0007669"/>
    <property type="project" value="InterPro"/>
</dbReference>
<dbReference type="InterPro" id="IPR017853">
    <property type="entry name" value="GH"/>
</dbReference>
<dbReference type="RefSeq" id="WP_168931916.1">
    <property type="nucleotide sequence ID" value="NZ_JABAFV010000028.1"/>
</dbReference>
<dbReference type="PANTHER" id="PTHR34135:SF1">
    <property type="entry name" value="GLYCOSYL HYDROLASE FAMILY 25"/>
    <property type="match status" value="1"/>
</dbReference>
<feature type="non-terminal residue" evidence="2">
    <location>
        <position position="1"/>
    </location>
</feature>
<dbReference type="EMBL" id="JABAFV010000028">
    <property type="protein sequence ID" value="NME50725.1"/>
    <property type="molecule type" value="Genomic_DNA"/>
</dbReference>
<dbReference type="PROSITE" id="PS51904">
    <property type="entry name" value="GLYCOSYL_HYDROL_F25_2"/>
    <property type="match status" value="1"/>
</dbReference>
<dbReference type="AlphaFoldDB" id="A0A7X9NP52"/>
<comment type="caution">
    <text evidence="2">The sequence shown here is derived from an EMBL/GenBank/DDBJ whole genome shotgun (WGS) entry which is preliminary data.</text>
</comment>
<dbReference type="Gene3D" id="2.60.40.3760">
    <property type="match status" value="7"/>
</dbReference>
<accession>A0A7X9NP52</accession>
<evidence type="ECO:0008006" key="4">
    <source>
        <dbReference type="Google" id="ProtNLM"/>
    </source>
</evidence>
<evidence type="ECO:0000313" key="3">
    <source>
        <dbReference type="Proteomes" id="UP000588071"/>
    </source>
</evidence>
<evidence type="ECO:0000313" key="2">
    <source>
        <dbReference type="EMBL" id="NME50725.1"/>
    </source>
</evidence>
<dbReference type="GO" id="GO:0016052">
    <property type="term" value="P:carbohydrate catabolic process"/>
    <property type="evidence" value="ECO:0007669"/>
    <property type="project" value="TreeGrafter"/>
</dbReference>
<dbReference type="Pfam" id="PF08481">
    <property type="entry name" value="GBS_Bsp-like"/>
    <property type="match status" value="7"/>
</dbReference>
<comment type="similarity">
    <text evidence="1">Belongs to the glycosyl hydrolase 25 family.</text>
</comment>
<dbReference type="GO" id="GO:0016998">
    <property type="term" value="P:cell wall macromolecule catabolic process"/>
    <property type="evidence" value="ECO:0007669"/>
    <property type="project" value="InterPro"/>
</dbReference>